<reference evidence="2 3" key="1">
    <citation type="submission" date="2023-09" db="EMBL/GenBank/DDBJ databases">
        <title>Streptomyces sp. nov.: A antagonism against Alternaria gaisen Producing Streptochlin, Isolated from Tamarix root soil.</title>
        <authorList>
            <person name="Chen Y."/>
        </authorList>
    </citation>
    <scope>NUCLEOTIDE SEQUENCE [LARGE SCALE GENOMIC DNA]</scope>
    <source>
        <strain evidence="2 3">TRM76323</strain>
    </source>
</reference>
<feature type="chain" id="PRO_5046589978" description="Ig-like domain-containing protein" evidence="1">
    <location>
        <begin position="34"/>
        <end position="135"/>
    </location>
</feature>
<feature type="signal peptide" evidence="1">
    <location>
        <begin position="1"/>
        <end position="33"/>
    </location>
</feature>
<proteinExistence type="predicted"/>
<sequence length="135" mass="14070">MLTGLRAGTRAVAAVALACAAVLAPGATAPAHAADSAPCTPYPGYPGQYKCPMWGTDVNFRTEPRADAPVAATSPDSGFIRAVCQVRGGRATYGPYWHTWWIKTPATGMVPPLYMSEIFLTGGGNDEPDTGLPVC</sequence>
<gene>
    <name evidence="2" type="ORF">RND61_24240</name>
</gene>
<dbReference type="EMBL" id="JAWCTQ010000036">
    <property type="protein sequence ID" value="MDT9685146.1"/>
    <property type="molecule type" value="Genomic_DNA"/>
</dbReference>
<dbReference type="RefSeq" id="WP_315880191.1">
    <property type="nucleotide sequence ID" value="NZ_JAWCTQ010000036.1"/>
</dbReference>
<keyword evidence="3" id="KW-1185">Reference proteome</keyword>
<evidence type="ECO:0000313" key="3">
    <source>
        <dbReference type="Proteomes" id="UP001250181"/>
    </source>
</evidence>
<protein>
    <recommendedName>
        <fullName evidence="4">Ig-like domain-containing protein</fullName>
    </recommendedName>
</protein>
<accession>A0ABU3QQX3</accession>
<comment type="caution">
    <text evidence="2">The sequence shown here is derived from an EMBL/GenBank/DDBJ whole genome shotgun (WGS) entry which is preliminary data.</text>
</comment>
<dbReference type="Proteomes" id="UP001250181">
    <property type="component" value="Unassembled WGS sequence"/>
</dbReference>
<keyword evidence="1" id="KW-0732">Signal</keyword>
<evidence type="ECO:0000256" key="1">
    <source>
        <dbReference type="SAM" id="SignalP"/>
    </source>
</evidence>
<name>A0ABU3QQX3_9ACTN</name>
<organism evidence="2 3">
    <name type="scientific">Streptomyces tamarix</name>
    <dbReference type="NCBI Taxonomy" id="3078565"/>
    <lineage>
        <taxon>Bacteria</taxon>
        <taxon>Bacillati</taxon>
        <taxon>Actinomycetota</taxon>
        <taxon>Actinomycetes</taxon>
        <taxon>Kitasatosporales</taxon>
        <taxon>Streptomycetaceae</taxon>
        <taxon>Streptomyces</taxon>
    </lineage>
</organism>
<evidence type="ECO:0008006" key="4">
    <source>
        <dbReference type="Google" id="ProtNLM"/>
    </source>
</evidence>
<evidence type="ECO:0000313" key="2">
    <source>
        <dbReference type="EMBL" id="MDT9685146.1"/>
    </source>
</evidence>